<keyword evidence="2" id="KW-1185">Reference proteome</keyword>
<dbReference type="SUPFAM" id="SSF51735">
    <property type="entry name" value="NAD(P)-binding Rossmann-fold domains"/>
    <property type="match status" value="1"/>
</dbReference>
<gene>
    <name evidence="1" type="ORF">QRX60_23290</name>
</gene>
<accession>A0A9Y2NLZ0</accession>
<dbReference type="EMBL" id="CP127295">
    <property type="protein sequence ID" value="WIY06629.1"/>
    <property type="molecule type" value="Genomic_DNA"/>
</dbReference>
<proteinExistence type="predicted"/>
<evidence type="ECO:0000313" key="1">
    <source>
        <dbReference type="EMBL" id="WIY06629.1"/>
    </source>
</evidence>
<dbReference type="RefSeq" id="WP_286002888.1">
    <property type="nucleotide sequence ID" value="NZ_CP127295.1"/>
</dbReference>
<protein>
    <submittedName>
        <fullName evidence="1">Uncharacterized protein</fullName>
    </submittedName>
</protein>
<dbReference type="Gene3D" id="3.40.50.720">
    <property type="entry name" value="NAD(P)-binding Rossmann-like Domain"/>
    <property type="match status" value="1"/>
</dbReference>
<name>A0A9Y2NLZ0_9PSEU</name>
<evidence type="ECO:0000313" key="2">
    <source>
        <dbReference type="Proteomes" id="UP001239397"/>
    </source>
</evidence>
<sequence length="44" mass="4300">MSSGRNPVGRAGTPADIVAATMLLIGNGYLTGAAVHVDGGGRFA</sequence>
<dbReference type="AlphaFoldDB" id="A0A9Y2NLZ0"/>
<dbReference type="Proteomes" id="UP001239397">
    <property type="component" value="Chromosome"/>
</dbReference>
<reference evidence="1 2" key="1">
    <citation type="submission" date="2023-06" db="EMBL/GenBank/DDBJ databases">
        <authorList>
            <person name="Oyuntsetseg B."/>
            <person name="Kim S.B."/>
        </authorList>
    </citation>
    <scope>NUCLEOTIDE SEQUENCE [LARGE SCALE GENOMIC DNA]</scope>
    <source>
        <strain evidence="1 2">4-36</strain>
    </source>
</reference>
<organism evidence="1 2">
    <name type="scientific">Amycolatopsis mongoliensis</name>
    <dbReference type="NCBI Taxonomy" id="715475"/>
    <lineage>
        <taxon>Bacteria</taxon>
        <taxon>Bacillati</taxon>
        <taxon>Actinomycetota</taxon>
        <taxon>Actinomycetes</taxon>
        <taxon>Pseudonocardiales</taxon>
        <taxon>Pseudonocardiaceae</taxon>
        <taxon>Amycolatopsis</taxon>
    </lineage>
</organism>
<dbReference type="InterPro" id="IPR036291">
    <property type="entry name" value="NAD(P)-bd_dom_sf"/>
</dbReference>
<dbReference type="KEGG" id="amog:QRX60_23290"/>